<dbReference type="GO" id="GO:0005615">
    <property type="term" value="C:extracellular space"/>
    <property type="evidence" value="ECO:0007669"/>
    <property type="project" value="InterPro"/>
</dbReference>
<organism evidence="2 3">
    <name type="scientific">Dyella jiangningensis</name>
    <dbReference type="NCBI Taxonomy" id="1379159"/>
    <lineage>
        <taxon>Bacteria</taxon>
        <taxon>Pseudomonadati</taxon>
        <taxon>Pseudomonadota</taxon>
        <taxon>Gammaproteobacteria</taxon>
        <taxon>Lysobacterales</taxon>
        <taxon>Rhodanobacteraceae</taxon>
        <taxon>Dyella</taxon>
    </lineage>
</organism>
<keyword evidence="1" id="KW-0378">Hydrolase</keyword>
<comment type="caution">
    <text evidence="2">The sequence shown here is derived from an EMBL/GenBank/DDBJ whole genome shotgun (WGS) entry which is preliminary data.</text>
</comment>
<evidence type="ECO:0000313" key="3">
    <source>
        <dbReference type="Proteomes" id="UP000248926"/>
    </source>
</evidence>
<dbReference type="Pfam" id="PF10605">
    <property type="entry name" value="3HBOH"/>
    <property type="match status" value="1"/>
</dbReference>
<sequence length="632" mass="66367">MVGAKSLAMVDGMTRRLPRWMLLLAPVLASCASAPMTKETGMHAPDFVRGEVRVTEHRGDDDLLSAGLGLAGLAGTQSTFASLSKPTAAELRRRAIQTSWKGIADLGPLGGFGKVYGAVPNVPGREYQAFAWIPGAQSPHRVLLQVPDGFDRARRCLVVTASSGSRGVYGAIALAGAWGLPRGCAVAYTDKGTGAGYFDPADDTGVALDGGRAKRGTATLEFEPASVQHGNIAVKHAHSGDNPEADWGRHVLQAARFGLAMLDRAFPDQAPFTAQNTRIIATGLSNGGGAVLQAAGLDDDRVLAGVVALEPNVRVPDQGRALFDYATEASLWLPCALADPRFDGAPLARTPKGEVPPAWAQRCHQLHEHGLVSGTRVAAQASEAYEHLRAGGWTDEAMTTAASTTAFDLWRAVTAAYASAYMRRGADDMPCGFHYSAIGAKGVPGVADPVVRAGWWADASGIPPGNGVGLFGGTDHSADATLPGARCLRALWEDNEASTEALRDGVAATAVKPARASLPVWVVHGAADGLLPTAFTSEPYVDWLRGKGGHPLYWKVPYAQHFDAFLALPGFGDKHVPLLPYGYAALDRLWAHLYDGAPWPAVVPVPTPQPRGSGELTSASLGMPAAWTLGPK</sequence>
<dbReference type="SUPFAM" id="SSF53474">
    <property type="entry name" value="alpha/beta-Hydrolases"/>
    <property type="match status" value="1"/>
</dbReference>
<name>A0A328P5X7_9GAMM</name>
<dbReference type="AlphaFoldDB" id="A0A328P5X7"/>
<evidence type="ECO:0000256" key="1">
    <source>
        <dbReference type="ARBA" id="ARBA00022801"/>
    </source>
</evidence>
<accession>A0A328P5X7</accession>
<dbReference type="InterPro" id="IPR016582">
    <property type="entry name" value="OHBut_olig_hydro_put"/>
</dbReference>
<dbReference type="EMBL" id="NFZS01000001">
    <property type="protein sequence ID" value="RAO77677.1"/>
    <property type="molecule type" value="Genomic_DNA"/>
</dbReference>
<reference evidence="2 3" key="1">
    <citation type="journal article" date="2018" name="Genet. Mol. Biol.">
        <title>The genome sequence of Dyella jiangningensis FCAV SCS01 from a lignocellulose-decomposing microbial consortium metagenome reveals potential for biotechnological applications.</title>
        <authorList>
            <person name="Desiderato J.G."/>
            <person name="Alvarenga D.O."/>
            <person name="Constancio M.T.L."/>
            <person name="Alves L.M.C."/>
            <person name="Varani A.M."/>
        </authorList>
    </citation>
    <scope>NUCLEOTIDE SEQUENCE [LARGE SCALE GENOMIC DNA]</scope>
    <source>
        <strain evidence="2 3">FCAV SCS01</strain>
    </source>
</reference>
<dbReference type="GO" id="GO:0019605">
    <property type="term" value="P:butyrate metabolic process"/>
    <property type="evidence" value="ECO:0007669"/>
    <property type="project" value="InterPro"/>
</dbReference>
<dbReference type="Gene3D" id="3.40.50.1820">
    <property type="entry name" value="alpha/beta hydrolase"/>
    <property type="match status" value="1"/>
</dbReference>
<dbReference type="GO" id="GO:0047989">
    <property type="term" value="F:hydroxybutyrate-dimer hydrolase activity"/>
    <property type="evidence" value="ECO:0007669"/>
    <property type="project" value="InterPro"/>
</dbReference>
<protein>
    <submittedName>
        <fullName evidence="2">Hydrogenase</fullName>
    </submittedName>
</protein>
<dbReference type="PROSITE" id="PS51257">
    <property type="entry name" value="PROKAR_LIPOPROTEIN"/>
    <property type="match status" value="1"/>
</dbReference>
<evidence type="ECO:0000313" key="2">
    <source>
        <dbReference type="EMBL" id="RAO77677.1"/>
    </source>
</evidence>
<proteinExistence type="predicted"/>
<dbReference type="Proteomes" id="UP000248926">
    <property type="component" value="Unassembled WGS sequence"/>
</dbReference>
<gene>
    <name evidence="2" type="ORF">CA260_07380</name>
</gene>
<dbReference type="InterPro" id="IPR029058">
    <property type="entry name" value="AB_hydrolase_fold"/>
</dbReference>
<keyword evidence="3" id="KW-1185">Reference proteome</keyword>